<accession>A0A291QGZ1</accession>
<keyword evidence="5" id="KW-1185">Reference proteome</keyword>
<gene>
    <name evidence="4" type="ORF">KY5_6062</name>
</gene>
<protein>
    <recommendedName>
        <fullName evidence="3">Ketoreductase domain-containing protein</fullName>
    </recommendedName>
</protein>
<dbReference type="InterPro" id="IPR036291">
    <property type="entry name" value="NAD(P)-bd_dom_sf"/>
</dbReference>
<dbReference type="PRINTS" id="PR00080">
    <property type="entry name" value="SDRFAMILY"/>
</dbReference>
<dbReference type="PRINTS" id="PR00081">
    <property type="entry name" value="GDHRDH"/>
</dbReference>
<sequence length="251" mass="25771">MGENVGKYSGKNAVITGGGSGMGFAMAKLLVDGGARVVITGRSQATLDAARERLGENAVAVRGDVASLSDLDALAERVKGELGTVDALFVNAGIAALTPFESTTEEAYDELFAVNVKGAFFTVQKLAPLLNTGAGVVLTTSVANVIGLLDTSVYAAGKAALRSMARSLSRELLPRGIRVNAVSPGPIDTGVLESTMTAEAAEQFKAERVADNPMRRFGTSDEVATAAAFLAFDATYTTGAEFAVDGGATQL</sequence>
<dbReference type="Proteomes" id="UP000221011">
    <property type="component" value="Chromosome"/>
</dbReference>
<dbReference type="PANTHER" id="PTHR43669">
    <property type="entry name" value="5-KETO-D-GLUCONATE 5-REDUCTASE"/>
    <property type="match status" value="1"/>
</dbReference>
<dbReference type="FunFam" id="3.40.50.720:FF:000084">
    <property type="entry name" value="Short-chain dehydrogenase reductase"/>
    <property type="match status" value="1"/>
</dbReference>
<dbReference type="AlphaFoldDB" id="A0A291QGZ1"/>
<dbReference type="KEGG" id="sfk:KY5_6062"/>
<organism evidence="4 5">
    <name type="scientific">Streptomyces formicae</name>
    <dbReference type="NCBI Taxonomy" id="1616117"/>
    <lineage>
        <taxon>Bacteria</taxon>
        <taxon>Bacillati</taxon>
        <taxon>Actinomycetota</taxon>
        <taxon>Actinomycetes</taxon>
        <taxon>Kitasatosporales</taxon>
        <taxon>Streptomycetaceae</taxon>
        <taxon>Streptomyces</taxon>
    </lineage>
</organism>
<dbReference type="PROSITE" id="PS00061">
    <property type="entry name" value="ADH_SHORT"/>
    <property type="match status" value="1"/>
</dbReference>
<comment type="similarity">
    <text evidence="1">Belongs to the short-chain dehydrogenases/reductases (SDR) family.</text>
</comment>
<dbReference type="GO" id="GO:0016491">
    <property type="term" value="F:oxidoreductase activity"/>
    <property type="evidence" value="ECO:0007669"/>
    <property type="project" value="UniProtKB-KW"/>
</dbReference>
<reference evidence="4 5" key="1">
    <citation type="submission" date="2017-08" db="EMBL/GenBank/DDBJ databases">
        <title>Complete Genome Sequence of Streptomyces formicae KY5, the formicamycin producer.</title>
        <authorList>
            <person name="Holmes N.A."/>
            <person name="Devine R."/>
            <person name="Qin Z."/>
            <person name="Seipke R.F."/>
            <person name="Wilkinson B."/>
            <person name="Hutchings M.I."/>
        </authorList>
    </citation>
    <scope>NUCLEOTIDE SEQUENCE [LARGE SCALE GENOMIC DNA]</scope>
    <source>
        <strain evidence="4 5">KY5</strain>
    </source>
</reference>
<proteinExistence type="inferred from homology"/>
<evidence type="ECO:0000313" key="4">
    <source>
        <dbReference type="EMBL" id="ATL31080.1"/>
    </source>
</evidence>
<evidence type="ECO:0000256" key="2">
    <source>
        <dbReference type="ARBA" id="ARBA00023002"/>
    </source>
</evidence>
<dbReference type="Pfam" id="PF13561">
    <property type="entry name" value="adh_short_C2"/>
    <property type="match status" value="1"/>
</dbReference>
<dbReference type="SUPFAM" id="SSF51735">
    <property type="entry name" value="NAD(P)-binding Rossmann-fold domains"/>
    <property type="match status" value="1"/>
</dbReference>
<dbReference type="InterPro" id="IPR057326">
    <property type="entry name" value="KR_dom"/>
</dbReference>
<feature type="domain" description="Ketoreductase" evidence="3">
    <location>
        <begin position="11"/>
        <end position="185"/>
    </location>
</feature>
<evidence type="ECO:0000256" key="1">
    <source>
        <dbReference type="ARBA" id="ARBA00006484"/>
    </source>
</evidence>
<dbReference type="PANTHER" id="PTHR43669:SF3">
    <property type="entry name" value="ALCOHOL DEHYDROGENASE, PUTATIVE (AFU_ORTHOLOGUE AFUA_3G03445)-RELATED"/>
    <property type="match status" value="1"/>
</dbReference>
<name>A0A291QGZ1_9ACTN</name>
<dbReference type="CDD" id="cd05233">
    <property type="entry name" value="SDR_c"/>
    <property type="match status" value="1"/>
</dbReference>
<evidence type="ECO:0000259" key="3">
    <source>
        <dbReference type="SMART" id="SM00822"/>
    </source>
</evidence>
<dbReference type="SMART" id="SM00822">
    <property type="entry name" value="PKS_KR"/>
    <property type="match status" value="1"/>
</dbReference>
<keyword evidence="2" id="KW-0560">Oxidoreductase</keyword>
<dbReference type="InterPro" id="IPR002347">
    <property type="entry name" value="SDR_fam"/>
</dbReference>
<dbReference type="EMBL" id="CP022685">
    <property type="protein sequence ID" value="ATL31080.1"/>
    <property type="molecule type" value="Genomic_DNA"/>
</dbReference>
<dbReference type="Gene3D" id="3.40.50.720">
    <property type="entry name" value="NAD(P)-binding Rossmann-like Domain"/>
    <property type="match status" value="1"/>
</dbReference>
<dbReference type="InterPro" id="IPR020904">
    <property type="entry name" value="Sc_DH/Rdtase_CS"/>
</dbReference>
<evidence type="ECO:0000313" key="5">
    <source>
        <dbReference type="Proteomes" id="UP000221011"/>
    </source>
</evidence>